<evidence type="ECO:0000313" key="10">
    <source>
        <dbReference type="Proteomes" id="UP000199473"/>
    </source>
</evidence>
<feature type="transmembrane region" description="Helical" evidence="8">
    <location>
        <begin position="427"/>
        <end position="445"/>
    </location>
</feature>
<feature type="transmembrane region" description="Helical" evidence="8">
    <location>
        <begin position="451"/>
        <end position="471"/>
    </location>
</feature>
<keyword evidence="6 8" id="KW-1133">Transmembrane helix</keyword>
<dbReference type="GO" id="GO:0005886">
    <property type="term" value="C:plasma membrane"/>
    <property type="evidence" value="ECO:0007669"/>
    <property type="project" value="UniProtKB-SubCell"/>
</dbReference>
<organism evidence="9 10">
    <name type="scientific">Falsiroseomonas stagni DSM 19981</name>
    <dbReference type="NCBI Taxonomy" id="1123062"/>
    <lineage>
        <taxon>Bacteria</taxon>
        <taxon>Pseudomonadati</taxon>
        <taxon>Pseudomonadota</taxon>
        <taxon>Alphaproteobacteria</taxon>
        <taxon>Acetobacterales</taxon>
        <taxon>Roseomonadaceae</taxon>
        <taxon>Falsiroseomonas</taxon>
    </lineage>
</organism>
<evidence type="ECO:0000256" key="6">
    <source>
        <dbReference type="ARBA" id="ARBA00022989"/>
    </source>
</evidence>
<proteinExistence type="predicted"/>
<dbReference type="PANTHER" id="PTHR33908:SF11">
    <property type="entry name" value="MEMBRANE PROTEIN"/>
    <property type="match status" value="1"/>
</dbReference>
<evidence type="ECO:0000256" key="8">
    <source>
        <dbReference type="SAM" id="Phobius"/>
    </source>
</evidence>
<sequence>MHVRPALAAPPALFPAPPRDAGWRATGLVVLASLVASLLALLAFGPMMTPDSPTYLAYAEALRAGPLPEGEALLRQGSAPATLFRTPGYPAVIAMLQAVSPTGWVGLLVALQMAAQAGVAGLAHRVALALGLRPWMAAAAALMPALGVTIAMQVAVMTDAFYGALASSAALLLLRAGLRGGSLRDVALAGLLLGAGLLVREATAYLVLAFLPAAAIAAGRALGRRIIGVGLVLAPVLLSAGWLMTENHRRSGHAVLSTTKQIVMVQAVLPLLARGVPVFDGDDLFDRTVRDHVVPRGYQGLDAMNAALFAAGMTAPEIAAVAGDRYWRAWRQHPAEMLRAMMIRTPVKLFQIGFMPVDAVAELHLRFDRPRPWYGRIDAIMDRLKGGSAAALAALLALSGSRAIALALAGAAMLAPLLLRRDPRFPAMLGAWLICGGFLGVYVPVHVEQRYLMPVAPLLVLVGMVVLDAAWRALGPVDR</sequence>
<keyword evidence="3" id="KW-0328">Glycosyltransferase</keyword>
<dbReference type="PANTHER" id="PTHR33908">
    <property type="entry name" value="MANNOSYLTRANSFERASE YKCB-RELATED"/>
    <property type="match status" value="1"/>
</dbReference>
<keyword evidence="5 8" id="KW-0812">Transmembrane</keyword>
<dbReference type="GO" id="GO:0009103">
    <property type="term" value="P:lipopolysaccharide biosynthetic process"/>
    <property type="evidence" value="ECO:0007669"/>
    <property type="project" value="UniProtKB-ARBA"/>
</dbReference>
<dbReference type="GO" id="GO:0016763">
    <property type="term" value="F:pentosyltransferase activity"/>
    <property type="evidence" value="ECO:0007669"/>
    <property type="project" value="TreeGrafter"/>
</dbReference>
<dbReference type="InterPro" id="IPR050297">
    <property type="entry name" value="LipidA_mod_glycosyltrf_83"/>
</dbReference>
<gene>
    <name evidence="9" type="ORF">SAMN02745775_11318</name>
</gene>
<evidence type="ECO:0000256" key="7">
    <source>
        <dbReference type="ARBA" id="ARBA00023136"/>
    </source>
</evidence>
<evidence type="ECO:0000256" key="3">
    <source>
        <dbReference type="ARBA" id="ARBA00022676"/>
    </source>
</evidence>
<feature type="transmembrane region" description="Helical" evidence="8">
    <location>
        <begin position="135"/>
        <end position="154"/>
    </location>
</feature>
<feature type="transmembrane region" description="Helical" evidence="8">
    <location>
        <begin position="21"/>
        <end position="44"/>
    </location>
</feature>
<keyword evidence="2" id="KW-1003">Cell membrane</keyword>
<feature type="transmembrane region" description="Helical" evidence="8">
    <location>
        <begin position="226"/>
        <end position="244"/>
    </location>
</feature>
<keyword evidence="4" id="KW-0808">Transferase</keyword>
<evidence type="ECO:0000256" key="4">
    <source>
        <dbReference type="ARBA" id="ARBA00022679"/>
    </source>
</evidence>
<reference evidence="9 10" key="1">
    <citation type="submission" date="2016-10" db="EMBL/GenBank/DDBJ databases">
        <authorList>
            <person name="de Groot N.N."/>
        </authorList>
    </citation>
    <scope>NUCLEOTIDE SEQUENCE [LARGE SCALE GENOMIC DNA]</scope>
    <source>
        <strain evidence="9 10">DSM 19981</strain>
    </source>
</reference>
<keyword evidence="10" id="KW-1185">Reference proteome</keyword>
<evidence type="ECO:0000313" key="9">
    <source>
        <dbReference type="EMBL" id="SFK98250.1"/>
    </source>
</evidence>
<keyword evidence="7 8" id="KW-0472">Membrane</keyword>
<dbReference type="AlphaFoldDB" id="A0A1I4DZT7"/>
<protein>
    <recommendedName>
        <fullName evidence="11">Dolichyl-phosphate-mannose-protein mannosyltransferase</fullName>
    </recommendedName>
</protein>
<feature type="transmembrane region" description="Helical" evidence="8">
    <location>
        <begin position="387"/>
        <end position="415"/>
    </location>
</feature>
<name>A0A1I4DZT7_9PROT</name>
<comment type="subcellular location">
    <subcellularLocation>
        <location evidence="1">Cell membrane</location>
        <topology evidence="1">Multi-pass membrane protein</topology>
    </subcellularLocation>
</comment>
<evidence type="ECO:0008006" key="11">
    <source>
        <dbReference type="Google" id="ProtNLM"/>
    </source>
</evidence>
<feature type="transmembrane region" description="Helical" evidence="8">
    <location>
        <begin position="160"/>
        <end position="178"/>
    </location>
</feature>
<dbReference type="EMBL" id="FOSQ01000013">
    <property type="protein sequence ID" value="SFK98250.1"/>
    <property type="molecule type" value="Genomic_DNA"/>
</dbReference>
<dbReference type="RefSeq" id="WP_092962455.1">
    <property type="nucleotide sequence ID" value="NZ_FOSQ01000013.1"/>
</dbReference>
<evidence type="ECO:0000256" key="2">
    <source>
        <dbReference type="ARBA" id="ARBA00022475"/>
    </source>
</evidence>
<dbReference type="Proteomes" id="UP000199473">
    <property type="component" value="Unassembled WGS sequence"/>
</dbReference>
<feature type="transmembrane region" description="Helical" evidence="8">
    <location>
        <begin position="190"/>
        <end position="214"/>
    </location>
</feature>
<dbReference type="STRING" id="1123062.SAMN02745775_11318"/>
<evidence type="ECO:0000256" key="5">
    <source>
        <dbReference type="ARBA" id="ARBA00022692"/>
    </source>
</evidence>
<evidence type="ECO:0000256" key="1">
    <source>
        <dbReference type="ARBA" id="ARBA00004651"/>
    </source>
</evidence>
<accession>A0A1I4DZT7</accession>